<dbReference type="HAMAP" id="MF_01470">
    <property type="entry name" value="Cas1"/>
    <property type="match status" value="1"/>
</dbReference>
<dbReference type="Proteomes" id="UP000190105">
    <property type="component" value="Unassembled WGS sequence"/>
</dbReference>
<keyword evidence="5 10" id="KW-0460">Magnesium</keyword>
<organism evidence="11 12">
    <name type="scientific">Caloramator quimbayensis</name>
    <dbReference type="NCBI Taxonomy" id="1147123"/>
    <lineage>
        <taxon>Bacteria</taxon>
        <taxon>Bacillati</taxon>
        <taxon>Bacillota</taxon>
        <taxon>Clostridia</taxon>
        <taxon>Eubacteriales</taxon>
        <taxon>Clostridiaceae</taxon>
        <taxon>Caloramator</taxon>
    </lineage>
</organism>
<dbReference type="EC" id="3.1.-.-" evidence="10"/>
<comment type="similarity">
    <text evidence="10">Belongs to the CRISPR-associated endonuclease Cas1 family.</text>
</comment>
<dbReference type="RefSeq" id="WP_078695413.1">
    <property type="nucleotide sequence ID" value="NZ_FUYH01000002.1"/>
</dbReference>
<dbReference type="GO" id="GO:0043571">
    <property type="term" value="P:maintenance of CRISPR repeat elements"/>
    <property type="evidence" value="ECO:0007669"/>
    <property type="project" value="UniProtKB-UniRule"/>
</dbReference>
<comment type="cofactor">
    <cofactor evidence="10">
        <name>Mg(2+)</name>
        <dbReference type="ChEBI" id="CHEBI:18420"/>
    </cofactor>
    <cofactor evidence="10">
        <name>Mn(2+)</name>
        <dbReference type="ChEBI" id="CHEBI:29035"/>
    </cofactor>
</comment>
<gene>
    <name evidence="10" type="primary">cas1</name>
    <name evidence="11" type="ORF">SAMN05443428_102112</name>
</gene>
<dbReference type="GO" id="GO:0004520">
    <property type="term" value="F:DNA endonuclease activity"/>
    <property type="evidence" value="ECO:0007669"/>
    <property type="project" value="InterPro"/>
</dbReference>
<evidence type="ECO:0000256" key="9">
    <source>
        <dbReference type="ARBA" id="ARBA00038592"/>
    </source>
</evidence>
<dbReference type="PANTHER" id="PTHR34353">
    <property type="entry name" value="CRISPR-ASSOCIATED ENDONUCLEASE CAS1 1"/>
    <property type="match status" value="1"/>
</dbReference>
<evidence type="ECO:0000313" key="12">
    <source>
        <dbReference type="Proteomes" id="UP000190105"/>
    </source>
</evidence>
<dbReference type="Gene3D" id="3.100.10.20">
    <property type="entry name" value="CRISPR-associated endonuclease Cas1, N-terminal domain"/>
    <property type="match status" value="1"/>
</dbReference>
<feature type="binding site" evidence="10">
    <location>
        <position position="166"/>
    </location>
    <ligand>
        <name>Mn(2+)</name>
        <dbReference type="ChEBI" id="CHEBI:29035"/>
    </ligand>
</feature>
<dbReference type="GO" id="GO:0046872">
    <property type="term" value="F:metal ion binding"/>
    <property type="evidence" value="ECO:0007669"/>
    <property type="project" value="UniProtKB-UniRule"/>
</dbReference>
<protein>
    <recommendedName>
        <fullName evidence="10">CRISPR-associated endonuclease Cas1</fullName>
        <ecNumber evidence="10">3.1.-.-</ecNumber>
    </recommendedName>
</protein>
<comment type="function">
    <text evidence="10">CRISPR (clustered regularly interspaced short palindromic repeat), is an adaptive immune system that provides protection against mobile genetic elements (viruses, transposable elements and conjugative plasmids). CRISPR clusters contain spacers, sequences complementary to antecedent mobile elements, and target invading nucleic acids. CRISPR clusters are transcribed and processed into CRISPR RNA (crRNA). Acts as a dsDNA endonuclease. Involved in the integration of spacer DNA into the CRISPR cassette.</text>
</comment>
<evidence type="ECO:0000313" key="11">
    <source>
        <dbReference type="EMBL" id="SKA78270.1"/>
    </source>
</evidence>
<evidence type="ECO:0000256" key="6">
    <source>
        <dbReference type="ARBA" id="ARBA00023118"/>
    </source>
</evidence>
<proteinExistence type="inferred from homology"/>
<keyword evidence="4 10" id="KW-0378">Hydrolase</keyword>
<reference evidence="12" key="1">
    <citation type="submission" date="2017-02" db="EMBL/GenBank/DDBJ databases">
        <authorList>
            <person name="Varghese N."/>
            <person name="Submissions S."/>
        </authorList>
    </citation>
    <scope>NUCLEOTIDE SEQUENCE [LARGE SCALE GENOMIC DNA]</scope>
    <source>
        <strain evidence="12">USBA 833</strain>
    </source>
</reference>
<evidence type="ECO:0000256" key="8">
    <source>
        <dbReference type="ARBA" id="ARBA00023211"/>
    </source>
</evidence>
<keyword evidence="7 10" id="KW-0238">DNA-binding</keyword>
<keyword evidence="1 10" id="KW-0540">Nuclease</keyword>
<dbReference type="STRING" id="1147123.SAMN05443428_102112"/>
<evidence type="ECO:0000256" key="5">
    <source>
        <dbReference type="ARBA" id="ARBA00022842"/>
    </source>
</evidence>
<dbReference type="InterPro" id="IPR042211">
    <property type="entry name" value="CRISPR-assoc_Cas1_N"/>
</dbReference>
<dbReference type="InterPro" id="IPR042206">
    <property type="entry name" value="CRISPR-assoc_Cas1_C"/>
</dbReference>
<evidence type="ECO:0000256" key="3">
    <source>
        <dbReference type="ARBA" id="ARBA00022759"/>
    </source>
</evidence>
<dbReference type="OrthoDB" id="9803119at2"/>
<evidence type="ECO:0000256" key="1">
    <source>
        <dbReference type="ARBA" id="ARBA00022722"/>
    </source>
</evidence>
<evidence type="ECO:0000256" key="2">
    <source>
        <dbReference type="ARBA" id="ARBA00022723"/>
    </source>
</evidence>
<keyword evidence="8 10" id="KW-0464">Manganese</keyword>
<name>A0A1T4WLN4_9CLOT</name>
<dbReference type="NCBIfam" id="TIGR00287">
    <property type="entry name" value="cas1"/>
    <property type="match status" value="1"/>
</dbReference>
<dbReference type="InterPro" id="IPR002729">
    <property type="entry name" value="CRISPR-assoc_Cas1"/>
</dbReference>
<feature type="binding site" evidence="10">
    <location>
        <position position="234"/>
    </location>
    <ligand>
        <name>Mn(2+)</name>
        <dbReference type="ChEBI" id="CHEBI:29035"/>
    </ligand>
</feature>
<dbReference type="GO" id="GO:0051607">
    <property type="term" value="P:defense response to virus"/>
    <property type="evidence" value="ECO:0007669"/>
    <property type="project" value="UniProtKB-UniRule"/>
</dbReference>
<dbReference type="EMBL" id="FUYH01000002">
    <property type="protein sequence ID" value="SKA78270.1"/>
    <property type="molecule type" value="Genomic_DNA"/>
</dbReference>
<dbReference type="Pfam" id="PF01867">
    <property type="entry name" value="Cas_Cas1"/>
    <property type="match status" value="1"/>
</dbReference>
<evidence type="ECO:0000256" key="4">
    <source>
        <dbReference type="ARBA" id="ARBA00022801"/>
    </source>
</evidence>
<dbReference type="Gene3D" id="1.20.120.920">
    <property type="entry name" value="CRISPR-associated endonuclease Cas1, C-terminal domain"/>
    <property type="match status" value="1"/>
</dbReference>
<dbReference type="PANTHER" id="PTHR34353:SF2">
    <property type="entry name" value="CRISPR-ASSOCIATED ENDONUCLEASE CAS1 1"/>
    <property type="match status" value="1"/>
</dbReference>
<keyword evidence="2 10" id="KW-0479">Metal-binding</keyword>
<keyword evidence="3 10" id="KW-0255">Endonuclease</keyword>
<accession>A0A1T4WLN4</accession>
<dbReference type="CDD" id="cd09721">
    <property type="entry name" value="Cas1_I-C"/>
    <property type="match status" value="1"/>
</dbReference>
<feature type="binding site" evidence="10">
    <location>
        <position position="249"/>
    </location>
    <ligand>
        <name>Mn(2+)</name>
        <dbReference type="ChEBI" id="CHEBI:29035"/>
    </ligand>
</feature>
<comment type="subunit">
    <text evidence="9 10">Homodimer, forms a heterotetramer with a Cas2 homodimer.</text>
</comment>
<dbReference type="NCBIfam" id="TIGR03640">
    <property type="entry name" value="cas1_DVULG"/>
    <property type="match status" value="1"/>
</dbReference>
<dbReference type="GO" id="GO:0016787">
    <property type="term" value="F:hydrolase activity"/>
    <property type="evidence" value="ECO:0007669"/>
    <property type="project" value="UniProtKB-KW"/>
</dbReference>
<dbReference type="InterPro" id="IPR019856">
    <property type="entry name" value="CRISPR-assoc_Cas1_DVULG"/>
</dbReference>
<dbReference type="InterPro" id="IPR050646">
    <property type="entry name" value="Cas1"/>
</dbReference>
<evidence type="ECO:0000256" key="10">
    <source>
        <dbReference type="HAMAP-Rule" id="MF_01470"/>
    </source>
</evidence>
<keyword evidence="6 10" id="KW-0051">Antiviral defense</keyword>
<evidence type="ECO:0000256" key="7">
    <source>
        <dbReference type="ARBA" id="ARBA00023125"/>
    </source>
</evidence>
<dbReference type="AlphaFoldDB" id="A0A1T4WLN4"/>
<sequence length="343" mass="39005">MRKLLNVLYITSPDSYLSKDGENVVIYCKDEEKFRIPIHNIEGIVCFNYTGASPALMAMCAENGVGLTFLNENDKFLARVNGGVKGNVLLRKKQYRISDDESQCVTIATNFIYGKILNCRSMLRRTIRDHGNNVNADKLEEASSYLLNNAKKVLNAKSLDEIRGIEGDAAKIYFDSFNEMILSQKDSFYMETRNKRPPKDNLNALLSFLYTILAHEVQSALETVGLDPYVGFLHRDRPGRASLALDLMEELRGPFADRLALTLINRNQINKNGFTVKENGSILLDDKTKKEVLAAWHARKQEEITHPFLDEKIKFGLIPYVQALLLSRFLREDLDGYPPFLLK</sequence>
<dbReference type="GO" id="GO:0003677">
    <property type="term" value="F:DNA binding"/>
    <property type="evidence" value="ECO:0007669"/>
    <property type="project" value="UniProtKB-KW"/>
</dbReference>
<keyword evidence="12" id="KW-1185">Reference proteome</keyword>